<dbReference type="AlphaFoldDB" id="A0A0L0D9N5"/>
<protein>
    <recommendedName>
        <fullName evidence="4">Transmembrane protein</fullName>
    </recommendedName>
</protein>
<gene>
    <name evidence="2" type="ORF">AMSG_04242</name>
</gene>
<dbReference type="EMBL" id="GL349449">
    <property type="protein sequence ID" value="KNC48008.1"/>
    <property type="molecule type" value="Genomic_DNA"/>
</dbReference>
<reference evidence="2 3" key="1">
    <citation type="submission" date="2010-05" db="EMBL/GenBank/DDBJ databases">
        <title>The Genome Sequence of Thecamonas trahens ATCC 50062.</title>
        <authorList>
            <consortium name="The Broad Institute Genome Sequencing Platform"/>
            <person name="Russ C."/>
            <person name="Cuomo C."/>
            <person name="Shea T."/>
            <person name="Young S.K."/>
            <person name="Zeng Q."/>
            <person name="Koehrsen M."/>
            <person name="Haas B."/>
            <person name="Borodovsky M."/>
            <person name="Guigo R."/>
            <person name="Alvarado L."/>
            <person name="Berlin A."/>
            <person name="Bochicchio J."/>
            <person name="Borenstein D."/>
            <person name="Chapman S."/>
            <person name="Chen Z."/>
            <person name="Freedman E."/>
            <person name="Gellesch M."/>
            <person name="Goldberg J."/>
            <person name="Griggs A."/>
            <person name="Gujja S."/>
            <person name="Heilman E."/>
            <person name="Heiman D."/>
            <person name="Hepburn T."/>
            <person name="Howarth C."/>
            <person name="Jen D."/>
            <person name="Larson L."/>
            <person name="Mehta T."/>
            <person name="Park D."/>
            <person name="Pearson M."/>
            <person name="Roberts A."/>
            <person name="Saif S."/>
            <person name="Shenoy N."/>
            <person name="Sisk P."/>
            <person name="Stolte C."/>
            <person name="Sykes S."/>
            <person name="Thomson T."/>
            <person name="Walk T."/>
            <person name="White J."/>
            <person name="Yandava C."/>
            <person name="Burger G."/>
            <person name="Gray M.W."/>
            <person name="Holland P.W.H."/>
            <person name="King N."/>
            <person name="Lang F.B.F."/>
            <person name="Roger A.J."/>
            <person name="Ruiz-Trillo I."/>
            <person name="Lander E."/>
            <person name="Nusbaum C."/>
        </authorList>
    </citation>
    <scope>NUCLEOTIDE SEQUENCE [LARGE SCALE GENOMIC DNA]</scope>
    <source>
        <strain evidence="2 3">ATCC 50062</strain>
    </source>
</reference>
<dbReference type="RefSeq" id="XP_013759023.1">
    <property type="nucleotide sequence ID" value="XM_013903569.1"/>
</dbReference>
<keyword evidence="1" id="KW-0472">Membrane</keyword>
<evidence type="ECO:0000313" key="2">
    <source>
        <dbReference type="EMBL" id="KNC48008.1"/>
    </source>
</evidence>
<keyword evidence="1" id="KW-0812">Transmembrane</keyword>
<evidence type="ECO:0008006" key="4">
    <source>
        <dbReference type="Google" id="ProtNLM"/>
    </source>
</evidence>
<feature type="transmembrane region" description="Helical" evidence="1">
    <location>
        <begin position="147"/>
        <end position="164"/>
    </location>
</feature>
<feature type="transmembrane region" description="Helical" evidence="1">
    <location>
        <begin position="52"/>
        <end position="73"/>
    </location>
</feature>
<keyword evidence="1" id="KW-1133">Transmembrane helix</keyword>
<feature type="transmembrane region" description="Helical" evidence="1">
    <location>
        <begin position="93"/>
        <end position="111"/>
    </location>
</feature>
<accession>A0A0L0D9N5</accession>
<evidence type="ECO:0000313" key="3">
    <source>
        <dbReference type="Proteomes" id="UP000054408"/>
    </source>
</evidence>
<sequence>MSSVTTLRSRPTMADIDTMLEDSRYLDETQQELLVDTLRAENERIHGVYRNALATLCAALAAVFVYLAVHQVLYPYMAETHAFLSSAVSSTHIVSMHLVAAVGLFASALYITRMGDAWLAISLLFAALPALYWSYKFSAFVTYPTHIIWLPGTNAAMCAITWYVKRGCEQLENDVSELRSYMYAYKGA</sequence>
<dbReference type="Proteomes" id="UP000054408">
    <property type="component" value="Unassembled WGS sequence"/>
</dbReference>
<dbReference type="PANTHER" id="PTHR36784:SF1">
    <property type="entry name" value="HISTONE-LYSINE N-METHYLTRANSFERASE"/>
    <property type="match status" value="1"/>
</dbReference>
<keyword evidence="3" id="KW-1185">Reference proteome</keyword>
<organism evidence="2 3">
    <name type="scientific">Thecamonas trahens ATCC 50062</name>
    <dbReference type="NCBI Taxonomy" id="461836"/>
    <lineage>
        <taxon>Eukaryota</taxon>
        <taxon>Apusozoa</taxon>
        <taxon>Apusomonadida</taxon>
        <taxon>Apusomonadidae</taxon>
        <taxon>Thecamonas</taxon>
    </lineage>
</organism>
<dbReference type="GeneID" id="25563794"/>
<name>A0A0L0D9N5_THETB</name>
<proteinExistence type="predicted"/>
<dbReference type="PANTHER" id="PTHR36784">
    <property type="entry name" value="HISTONE-LYSINE N-METHYLTRANSFERASE"/>
    <property type="match status" value="1"/>
</dbReference>
<evidence type="ECO:0000256" key="1">
    <source>
        <dbReference type="SAM" id="Phobius"/>
    </source>
</evidence>
<feature type="transmembrane region" description="Helical" evidence="1">
    <location>
        <begin position="118"/>
        <end position="135"/>
    </location>
</feature>